<dbReference type="EMBL" id="CP038462">
    <property type="protein sequence ID" value="QCC75980.1"/>
    <property type="molecule type" value="Genomic_DNA"/>
</dbReference>
<feature type="domain" description="DUF3566" evidence="3">
    <location>
        <begin position="51"/>
        <end position="170"/>
    </location>
</feature>
<protein>
    <submittedName>
        <fullName evidence="5">DUF3566 domain-containing protein</fullName>
    </submittedName>
</protein>
<evidence type="ECO:0000313" key="5">
    <source>
        <dbReference type="EMBL" id="QCC75980.1"/>
    </source>
</evidence>
<keyword evidence="2" id="KW-0472">Membrane</keyword>
<evidence type="ECO:0000313" key="7">
    <source>
        <dbReference type="Proteomes" id="UP000630594"/>
    </source>
</evidence>
<feature type="compositionally biased region" description="Polar residues" evidence="1">
    <location>
        <begin position="1"/>
        <end position="11"/>
    </location>
</feature>
<feature type="region of interest" description="Disordered" evidence="1">
    <location>
        <begin position="31"/>
        <end position="50"/>
    </location>
</feature>
<evidence type="ECO:0000313" key="6">
    <source>
        <dbReference type="Proteomes" id="UP000297025"/>
    </source>
</evidence>
<keyword evidence="2" id="KW-1133">Transmembrane helix</keyword>
<organism evidence="5 6">
    <name type="scientific">Nocardioides daphniae</name>
    <dbReference type="NCBI Taxonomy" id="402297"/>
    <lineage>
        <taxon>Bacteria</taxon>
        <taxon>Bacillati</taxon>
        <taxon>Actinomycetota</taxon>
        <taxon>Actinomycetes</taxon>
        <taxon>Propionibacteriales</taxon>
        <taxon>Nocardioidaceae</taxon>
        <taxon>Nocardioides</taxon>
    </lineage>
</organism>
<reference evidence="5" key="4">
    <citation type="submission" date="2019-03" db="EMBL/GenBank/DDBJ databases">
        <authorList>
            <person name="Huang Y."/>
        </authorList>
    </citation>
    <scope>NUCLEOTIDE SEQUENCE</scope>
    <source>
        <strain evidence="5">JCM 16608</strain>
    </source>
</reference>
<feature type="transmembrane region" description="Helical" evidence="2">
    <location>
        <begin position="128"/>
        <end position="154"/>
    </location>
</feature>
<reference evidence="5 6" key="1">
    <citation type="journal article" date="2008" name="Int. J. Syst. Evol. Microbiol.">
        <title>Nocardioides daphniae sp. nov., isolated from Daphnia cucullata (Crustacea: Cladocera).</title>
        <authorList>
            <person name="Toth E.M."/>
            <person name="Keki Z."/>
            <person name="Homonnay Z.G."/>
            <person name="Borsodi A.K."/>
            <person name="Marialigeti K."/>
            <person name="Schumann P."/>
        </authorList>
    </citation>
    <scope>NUCLEOTIDE SEQUENCE [LARGE SCALE GENOMIC DNA]</scope>
    <source>
        <strain evidence="5 6">JCM 16608</strain>
    </source>
</reference>
<evidence type="ECO:0000259" key="3">
    <source>
        <dbReference type="Pfam" id="PF12089"/>
    </source>
</evidence>
<feature type="region of interest" description="Disordered" evidence="1">
    <location>
        <begin position="1"/>
        <end position="21"/>
    </location>
</feature>
<dbReference type="EMBL" id="BMCK01000001">
    <property type="protein sequence ID" value="GGD11442.1"/>
    <property type="molecule type" value="Genomic_DNA"/>
</dbReference>
<feature type="transmembrane region" description="Helical" evidence="2">
    <location>
        <begin position="69"/>
        <end position="91"/>
    </location>
</feature>
<reference evidence="4" key="2">
    <citation type="journal article" date="2014" name="Int. J. Syst. Evol. Microbiol.">
        <title>Complete genome of a new Firmicutes species belonging to the dominant human colonic microbiota ('Ruminococcus bicirculans') reveals two chromosomes and a selective capacity to utilize plant glucans.</title>
        <authorList>
            <consortium name="NISC Comparative Sequencing Program"/>
            <person name="Wegmann U."/>
            <person name="Louis P."/>
            <person name="Goesmann A."/>
            <person name="Henrissat B."/>
            <person name="Duncan S.H."/>
            <person name="Flint H.J."/>
        </authorList>
    </citation>
    <scope>NUCLEOTIDE SEQUENCE</scope>
    <source>
        <strain evidence="4">CCM 7403</strain>
    </source>
</reference>
<evidence type="ECO:0000313" key="4">
    <source>
        <dbReference type="EMBL" id="GGD11442.1"/>
    </source>
</evidence>
<sequence length="173" mass="18165">MAKSNGSTSAEDTAVSPGFSTRVKETLARASREHSDTAAMAPTTQAGKPARRARLRLTRIDPMSVMKTSFLLSVAFGVVTFVAVLIVWTILGAAGLWDAVNDTVATVITSGDQASTFDIRDYVGMGRVLGFTLVVAVIDVILLTAIATLGAFLYNMAAALLGGIELTLSEDSH</sequence>
<dbReference type="Pfam" id="PF12089">
    <property type="entry name" value="DUF3566"/>
    <property type="match status" value="1"/>
</dbReference>
<dbReference type="Proteomes" id="UP000297025">
    <property type="component" value="Chromosome"/>
</dbReference>
<keyword evidence="2" id="KW-0812">Transmembrane</keyword>
<gene>
    <name evidence="5" type="ORF">E2C04_00040</name>
    <name evidence="4" type="ORF">GCM10007231_07790</name>
</gene>
<evidence type="ECO:0000256" key="1">
    <source>
        <dbReference type="SAM" id="MobiDB-lite"/>
    </source>
</evidence>
<dbReference type="AlphaFoldDB" id="A0A4P7U795"/>
<dbReference type="RefSeq" id="WP_135831030.1">
    <property type="nucleotide sequence ID" value="NZ_BMCK01000001.1"/>
</dbReference>
<keyword evidence="7" id="KW-1185">Reference proteome</keyword>
<evidence type="ECO:0000256" key="2">
    <source>
        <dbReference type="SAM" id="Phobius"/>
    </source>
</evidence>
<dbReference type="InterPro" id="IPR021949">
    <property type="entry name" value="DUF3566_TM"/>
</dbReference>
<reference evidence="4" key="5">
    <citation type="submission" date="2024-05" db="EMBL/GenBank/DDBJ databases">
        <authorList>
            <person name="Sun Q."/>
            <person name="Sedlacek I."/>
        </authorList>
    </citation>
    <scope>NUCLEOTIDE SEQUENCE</scope>
    <source>
        <strain evidence="4">CCM 7403</strain>
    </source>
</reference>
<dbReference type="Proteomes" id="UP000630594">
    <property type="component" value="Unassembled WGS sequence"/>
</dbReference>
<name>A0A4P7U795_9ACTN</name>
<proteinExistence type="predicted"/>
<dbReference type="OrthoDB" id="3240216at2"/>
<accession>A0A4P7U795</accession>
<dbReference type="KEGG" id="ndp:E2C04_00040"/>
<reference evidence="7" key="3">
    <citation type="journal article" date="2019" name="Int. J. Syst. Evol. Microbiol.">
        <title>The Global Catalogue of Microorganisms (GCM) 10K type strain sequencing project: providing services to taxonomists for standard genome sequencing and annotation.</title>
        <authorList>
            <consortium name="The Broad Institute Genomics Platform"/>
            <consortium name="The Broad Institute Genome Sequencing Center for Infectious Disease"/>
            <person name="Wu L."/>
            <person name="Ma J."/>
        </authorList>
    </citation>
    <scope>NUCLEOTIDE SEQUENCE [LARGE SCALE GENOMIC DNA]</scope>
    <source>
        <strain evidence="7">CCM 7403</strain>
    </source>
</reference>